<evidence type="ECO:0000313" key="1">
    <source>
        <dbReference type="EMBL" id="KAF4467848.1"/>
    </source>
</evidence>
<dbReference type="PANTHER" id="PTHR30613:SF1">
    <property type="entry name" value="DUF1479 DOMAIN PROTEIN (AFU_ORTHOLOGUE AFUA_5G09280)"/>
    <property type="match status" value="1"/>
</dbReference>
<name>A0A8H4LHR3_9HYPO</name>
<proteinExistence type="predicted"/>
<sequence length="518" mass="57581">MLRTSSVSKRAPLALIRRATTQRRFVATLDTTAKKEGDISSVFRSLSGGDDEALPQRFADVKRSLIKDKGALHASWTRLLRQLRDETEVVRSKGSGCIPEIQFAELDNPPTDFSNEIRKRGVAVVRQVIPEREARAYKDEVEAYISANPATKGTSGFIGTTTYADVAAFPPHDPQVYELYWSRPQLAARSHPNMLKTQQFLMSYYHSQDPIAQCSTRQPLTYADRLRVRTPGDAGFALGPHVDGGSVERWEKEGYGKGRVYDKIFEGRWEEFDPWELSTRLEAVQDLYNGAGACSMFRMFQAWLSMSHTGPREGTLLVNPLLSLSTAYYLLRPFFTPRLAPILSSDEVFQSDYLDPSNWVLEDEPVSSALQGAWPGHGLELKPAWHPHLNLPHTMVHVPRIAPGDYVAWHCDTIHAVDKVHAGTGDSSVLYIPACPTTEINLTYLKRQRQSFLEGLPPSDFPGGQGESQHVGRPGLDALKAMTGTEGLSAMGFAPFDIPVDASEGEQKILRRGNDVLG</sequence>
<comment type="caution">
    <text evidence="1">The sequence shown here is derived from an EMBL/GenBank/DDBJ whole genome shotgun (WGS) entry which is preliminary data.</text>
</comment>
<dbReference type="Proteomes" id="UP000554235">
    <property type="component" value="Unassembled WGS sequence"/>
</dbReference>
<protein>
    <submittedName>
        <fullName evidence="1">DUF1479-domain-containing</fullName>
    </submittedName>
</protein>
<dbReference type="PANTHER" id="PTHR30613">
    <property type="entry name" value="UNCHARACTERIZED PROTEIN YBIU-RELATED"/>
    <property type="match status" value="1"/>
</dbReference>
<dbReference type="Gene3D" id="2.60.120.330">
    <property type="entry name" value="B-lactam Antibiotic, Isopenicillin N Synthase, Chain"/>
    <property type="match status" value="1"/>
</dbReference>
<evidence type="ECO:0000313" key="2">
    <source>
        <dbReference type="Proteomes" id="UP000554235"/>
    </source>
</evidence>
<reference evidence="1 2" key="1">
    <citation type="submission" date="2020-01" db="EMBL/GenBank/DDBJ databases">
        <title>Identification and distribution of gene clusters putatively required for synthesis of sphingolipid metabolism inhibitors in phylogenetically diverse species of the filamentous fungus Fusarium.</title>
        <authorList>
            <person name="Kim H.-S."/>
            <person name="Busman M."/>
            <person name="Brown D.W."/>
            <person name="Divon H."/>
            <person name="Uhlig S."/>
            <person name="Proctor R.H."/>
        </authorList>
    </citation>
    <scope>NUCLEOTIDE SEQUENCE [LARGE SCALE GENOMIC DNA]</scope>
    <source>
        <strain evidence="1 2">NRRL 20459</strain>
    </source>
</reference>
<dbReference type="InterPro" id="IPR010856">
    <property type="entry name" value="Gig2-like"/>
</dbReference>
<accession>A0A8H4LHR3</accession>
<dbReference type="OrthoDB" id="8249012at2759"/>
<organism evidence="1 2">
    <name type="scientific">Fusarium albosuccineum</name>
    <dbReference type="NCBI Taxonomy" id="1237068"/>
    <lineage>
        <taxon>Eukaryota</taxon>
        <taxon>Fungi</taxon>
        <taxon>Dikarya</taxon>
        <taxon>Ascomycota</taxon>
        <taxon>Pezizomycotina</taxon>
        <taxon>Sordariomycetes</taxon>
        <taxon>Hypocreomycetidae</taxon>
        <taxon>Hypocreales</taxon>
        <taxon>Nectriaceae</taxon>
        <taxon>Fusarium</taxon>
        <taxon>Fusarium decemcellulare species complex</taxon>
    </lineage>
</organism>
<dbReference type="AlphaFoldDB" id="A0A8H4LHR3"/>
<gene>
    <name evidence="1" type="ORF">FALBO_5294</name>
</gene>
<dbReference type="EMBL" id="JAADYS010000688">
    <property type="protein sequence ID" value="KAF4467848.1"/>
    <property type="molecule type" value="Genomic_DNA"/>
</dbReference>
<dbReference type="InterPro" id="IPR027443">
    <property type="entry name" value="IPNS-like_sf"/>
</dbReference>
<keyword evidence="2" id="KW-1185">Reference proteome</keyword>
<dbReference type="Pfam" id="PF07350">
    <property type="entry name" value="Gig2-like"/>
    <property type="match status" value="1"/>
</dbReference>
<dbReference type="SUPFAM" id="SSF51197">
    <property type="entry name" value="Clavaminate synthase-like"/>
    <property type="match status" value="1"/>
</dbReference>